<reference evidence="1 2" key="1">
    <citation type="submission" date="2020-07" db="EMBL/GenBank/DDBJ databases">
        <title>Sequencing the genomes of 1000 actinobacteria strains.</title>
        <authorList>
            <person name="Klenk H.-P."/>
        </authorList>
    </citation>
    <scope>NUCLEOTIDE SEQUENCE [LARGE SCALE GENOMIC DNA]</scope>
    <source>
        <strain evidence="1 2">DSM 45975</strain>
    </source>
</reference>
<gene>
    <name evidence="1" type="ORF">FHX42_000351</name>
</gene>
<proteinExistence type="predicted"/>
<organism evidence="1 2">
    <name type="scientific">Halosaccharopolyspora lacisalsi</name>
    <dbReference type="NCBI Taxonomy" id="1000566"/>
    <lineage>
        <taxon>Bacteria</taxon>
        <taxon>Bacillati</taxon>
        <taxon>Actinomycetota</taxon>
        <taxon>Actinomycetes</taxon>
        <taxon>Pseudonocardiales</taxon>
        <taxon>Pseudonocardiaceae</taxon>
        <taxon>Halosaccharopolyspora</taxon>
    </lineage>
</organism>
<evidence type="ECO:0000313" key="2">
    <source>
        <dbReference type="Proteomes" id="UP000569329"/>
    </source>
</evidence>
<dbReference type="AlphaFoldDB" id="A0A839DM30"/>
<name>A0A839DM30_9PSEU</name>
<sequence length="57" mass="6141">MLDMMMPTAPGHLVSGVTALCGIHGEDSGYGHALVRQRGFHASPETSSCRFVRKRSP</sequence>
<evidence type="ECO:0000313" key="1">
    <source>
        <dbReference type="EMBL" id="MBA8823022.1"/>
    </source>
</evidence>
<accession>A0A839DM30</accession>
<comment type="caution">
    <text evidence="1">The sequence shown here is derived from an EMBL/GenBank/DDBJ whole genome shotgun (WGS) entry which is preliminary data.</text>
</comment>
<dbReference type="EMBL" id="JACGWZ010000001">
    <property type="protein sequence ID" value="MBA8823022.1"/>
    <property type="molecule type" value="Genomic_DNA"/>
</dbReference>
<dbReference type="Proteomes" id="UP000569329">
    <property type="component" value="Unassembled WGS sequence"/>
</dbReference>
<keyword evidence="2" id="KW-1185">Reference proteome</keyword>
<protein>
    <submittedName>
        <fullName evidence="1">Uncharacterized protein</fullName>
    </submittedName>
</protein>